<evidence type="ECO:0000313" key="3">
    <source>
        <dbReference type="EMBL" id="PIK46308.1"/>
    </source>
</evidence>
<evidence type="ECO:0000313" key="4">
    <source>
        <dbReference type="Proteomes" id="UP000230750"/>
    </source>
</evidence>
<comment type="caution">
    <text evidence="3">The sequence shown here is derived from an EMBL/GenBank/DDBJ whole genome shotgun (WGS) entry which is preliminary data.</text>
</comment>
<dbReference type="PANTHER" id="PTHR19134:SF449">
    <property type="entry name" value="TYROSINE-PROTEIN PHOSPHATASE 1"/>
    <property type="match status" value="1"/>
</dbReference>
<gene>
    <name evidence="3" type="ORF">BSL78_16840</name>
</gene>
<dbReference type="PROSITE" id="PS50056">
    <property type="entry name" value="TYR_PHOSPHATASE_2"/>
    <property type="match status" value="1"/>
</dbReference>
<keyword evidence="4" id="KW-1185">Reference proteome</keyword>
<accession>A0A2G8KE67</accession>
<evidence type="ECO:0000259" key="2">
    <source>
        <dbReference type="PROSITE" id="PS50056"/>
    </source>
</evidence>
<dbReference type="GO" id="GO:0004725">
    <property type="term" value="F:protein tyrosine phosphatase activity"/>
    <property type="evidence" value="ECO:0007669"/>
    <property type="project" value="InterPro"/>
</dbReference>
<dbReference type="STRING" id="307972.A0A2G8KE67"/>
<dbReference type="Gene3D" id="3.90.190.10">
    <property type="entry name" value="Protein tyrosine phosphatase superfamily"/>
    <property type="match status" value="1"/>
</dbReference>
<reference evidence="3 4" key="1">
    <citation type="journal article" date="2017" name="PLoS Biol.">
        <title>The sea cucumber genome provides insights into morphological evolution and visceral regeneration.</title>
        <authorList>
            <person name="Zhang X."/>
            <person name="Sun L."/>
            <person name="Yuan J."/>
            <person name="Sun Y."/>
            <person name="Gao Y."/>
            <person name="Zhang L."/>
            <person name="Li S."/>
            <person name="Dai H."/>
            <person name="Hamel J.F."/>
            <person name="Liu C."/>
            <person name="Yu Y."/>
            <person name="Liu S."/>
            <person name="Lin W."/>
            <person name="Guo K."/>
            <person name="Jin S."/>
            <person name="Xu P."/>
            <person name="Storey K.B."/>
            <person name="Huan P."/>
            <person name="Zhang T."/>
            <person name="Zhou Y."/>
            <person name="Zhang J."/>
            <person name="Lin C."/>
            <person name="Li X."/>
            <person name="Xing L."/>
            <person name="Huo D."/>
            <person name="Sun M."/>
            <person name="Wang L."/>
            <person name="Mercier A."/>
            <person name="Li F."/>
            <person name="Yang H."/>
            <person name="Xiang J."/>
        </authorList>
    </citation>
    <scope>NUCLEOTIDE SEQUENCE [LARGE SCALE GENOMIC DNA]</scope>
    <source>
        <strain evidence="3">Shaxun</strain>
        <tissue evidence="3">Muscle</tissue>
    </source>
</reference>
<dbReference type="PROSITE" id="PS50055">
    <property type="entry name" value="TYR_PHOSPHATASE_PTP"/>
    <property type="match status" value="1"/>
</dbReference>
<dbReference type="Pfam" id="PF00102">
    <property type="entry name" value="Y_phosphatase"/>
    <property type="match status" value="1"/>
</dbReference>
<sequence length="308" mass="35128">MDMVLTRVQYLYIYGTLQQAQLTPEKTITLAEEFKGMDDQTLNCKAVQEFSALTKIKELKMQQQQQMGESKENAYKNRFPGIIPLDSYRPVLKSNGVTHGSNDYVNATKLEDDGSMILTQDPLASILEDFWRLVYDYKCSTIIMLNDMSTANKTAVKYWPDAGLITCGSITVKCVNTESQDLLRTQKFEVIHQDHPESVIVNHLTFEAFLGDDEDLHKMLDFIQSTRNITSGPTIMHCLNGVGVSAVYVTTKAQIQCLEKEGACDLYLAVQKLRRKNVNFMLSQDNYMLCLKLLRCYLNNQDDYSVIY</sequence>
<dbReference type="InterPro" id="IPR050348">
    <property type="entry name" value="Protein-Tyr_Phosphatase"/>
</dbReference>
<dbReference type="SUPFAM" id="SSF52799">
    <property type="entry name" value="(Phosphotyrosine protein) phosphatases II"/>
    <property type="match status" value="1"/>
</dbReference>
<feature type="domain" description="Tyrosine specific protein phosphatases" evidence="2">
    <location>
        <begin position="220"/>
        <end position="288"/>
    </location>
</feature>
<dbReference type="InterPro" id="IPR029021">
    <property type="entry name" value="Prot-tyrosine_phosphatase-like"/>
</dbReference>
<dbReference type="EMBL" id="MRZV01000653">
    <property type="protein sequence ID" value="PIK46308.1"/>
    <property type="molecule type" value="Genomic_DNA"/>
</dbReference>
<protein>
    <submittedName>
        <fullName evidence="3">AmPTP10</fullName>
    </submittedName>
</protein>
<evidence type="ECO:0000259" key="1">
    <source>
        <dbReference type="PROSITE" id="PS50055"/>
    </source>
</evidence>
<dbReference type="SMART" id="SM00194">
    <property type="entry name" value="PTPc"/>
    <property type="match status" value="1"/>
</dbReference>
<organism evidence="3 4">
    <name type="scientific">Stichopus japonicus</name>
    <name type="common">Sea cucumber</name>
    <dbReference type="NCBI Taxonomy" id="307972"/>
    <lineage>
        <taxon>Eukaryota</taxon>
        <taxon>Metazoa</taxon>
        <taxon>Echinodermata</taxon>
        <taxon>Eleutherozoa</taxon>
        <taxon>Echinozoa</taxon>
        <taxon>Holothuroidea</taxon>
        <taxon>Aspidochirotacea</taxon>
        <taxon>Aspidochirotida</taxon>
        <taxon>Stichopodidae</taxon>
        <taxon>Apostichopus</taxon>
    </lineage>
</organism>
<dbReference type="OrthoDB" id="165498at2759"/>
<dbReference type="InterPro" id="IPR000387">
    <property type="entry name" value="Tyr_Pase_dom"/>
</dbReference>
<dbReference type="AlphaFoldDB" id="A0A2G8KE67"/>
<name>A0A2G8KE67_STIJA</name>
<proteinExistence type="predicted"/>
<dbReference type="CDD" id="cd00047">
    <property type="entry name" value="PTPc"/>
    <property type="match status" value="1"/>
</dbReference>
<dbReference type="Proteomes" id="UP000230750">
    <property type="component" value="Unassembled WGS sequence"/>
</dbReference>
<feature type="domain" description="Tyrosine-protein phosphatase" evidence="1">
    <location>
        <begin position="46"/>
        <end position="297"/>
    </location>
</feature>
<dbReference type="InterPro" id="IPR000242">
    <property type="entry name" value="PTP_cat"/>
</dbReference>
<dbReference type="PRINTS" id="PR00700">
    <property type="entry name" value="PRTYPHPHTASE"/>
</dbReference>
<dbReference type="PANTHER" id="PTHR19134">
    <property type="entry name" value="RECEPTOR-TYPE TYROSINE-PROTEIN PHOSPHATASE"/>
    <property type="match status" value="1"/>
</dbReference>